<proteinExistence type="predicted"/>
<evidence type="ECO:0000256" key="1">
    <source>
        <dbReference type="ARBA" id="ARBA00004370"/>
    </source>
</evidence>
<name>A0AAD8BE86_BIOPF</name>
<dbReference type="EMBL" id="JASAOG010000090">
    <property type="protein sequence ID" value="KAK0052961.1"/>
    <property type="molecule type" value="Genomic_DNA"/>
</dbReference>
<keyword evidence="5" id="KW-1133">Transmembrane helix</keyword>
<dbReference type="SUPFAM" id="SSF49313">
    <property type="entry name" value="Cadherin-like"/>
    <property type="match status" value="2"/>
</dbReference>
<dbReference type="InterPro" id="IPR002126">
    <property type="entry name" value="Cadherin-like_dom"/>
</dbReference>
<evidence type="ECO:0000256" key="2">
    <source>
        <dbReference type="ARBA" id="ARBA00022692"/>
    </source>
</evidence>
<dbReference type="GO" id="GO:0005509">
    <property type="term" value="F:calcium ion binding"/>
    <property type="evidence" value="ECO:0007669"/>
    <property type="project" value="UniProtKB-UniRule"/>
</dbReference>
<dbReference type="PROSITE" id="PS50268">
    <property type="entry name" value="CADHERIN_2"/>
    <property type="match status" value="2"/>
</dbReference>
<gene>
    <name evidence="9" type="ORF">Bpfe_017578</name>
</gene>
<feature type="domain" description="Cadherin" evidence="8">
    <location>
        <begin position="59"/>
        <end position="134"/>
    </location>
</feature>
<evidence type="ECO:0000259" key="8">
    <source>
        <dbReference type="PROSITE" id="PS50268"/>
    </source>
</evidence>
<dbReference type="Pfam" id="PF00028">
    <property type="entry name" value="Cadherin"/>
    <property type="match status" value="1"/>
</dbReference>
<dbReference type="AlphaFoldDB" id="A0AAD8BE86"/>
<reference evidence="9" key="1">
    <citation type="journal article" date="2023" name="PLoS Negl. Trop. Dis.">
        <title>A genome sequence for Biomphalaria pfeifferi, the major vector snail for the human-infecting parasite Schistosoma mansoni.</title>
        <authorList>
            <person name="Bu L."/>
            <person name="Lu L."/>
            <person name="Laidemitt M.R."/>
            <person name="Zhang S.M."/>
            <person name="Mutuku M."/>
            <person name="Mkoji G."/>
            <person name="Steinauer M."/>
            <person name="Loker E.S."/>
        </authorList>
    </citation>
    <scope>NUCLEOTIDE SEQUENCE</scope>
    <source>
        <strain evidence="9">KasaAsao</strain>
    </source>
</reference>
<keyword evidence="6" id="KW-0472">Membrane</keyword>
<keyword evidence="2" id="KW-0812">Transmembrane</keyword>
<protein>
    <submittedName>
        <fullName evidence="9">Protocadherin Fat 1-like isoform X4</fullName>
    </submittedName>
</protein>
<evidence type="ECO:0000313" key="9">
    <source>
        <dbReference type="EMBL" id="KAK0052961.1"/>
    </source>
</evidence>
<evidence type="ECO:0000256" key="4">
    <source>
        <dbReference type="ARBA" id="ARBA00022837"/>
    </source>
</evidence>
<dbReference type="CDD" id="cd11304">
    <property type="entry name" value="Cadherin_repeat"/>
    <property type="match status" value="2"/>
</dbReference>
<evidence type="ECO:0000256" key="6">
    <source>
        <dbReference type="ARBA" id="ARBA00023136"/>
    </source>
</evidence>
<reference evidence="9" key="2">
    <citation type="submission" date="2023-04" db="EMBL/GenBank/DDBJ databases">
        <authorList>
            <person name="Bu L."/>
            <person name="Lu L."/>
            <person name="Laidemitt M.R."/>
            <person name="Zhang S.M."/>
            <person name="Mutuku M."/>
            <person name="Mkoji G."/>
            <person name="Steinauer M."/>
            <person name="Loker E.S."/>
        </authorList>
    </citation>
    <scope>NUCLEOTIDE SEQUENCE</scope>
    <source>
        <strain evidence="9">KasaAsao</strain>
        <tissue evidence="9">Whole Snail</tissue>
    </source>
</reference>
<feature type="non-terminal residue" evidence="9">
    <location>
        <position position="135"/>
    </location>
</feature>
<dbReference type="PANTHER" id="PTHR24026:SF126">
    <property type="entry name" value="PROTOCADHERIN FAT 4"/>
    <property type="match status" value="1"/>
</dbReference>
<feature type="domain" description="Cadherin" evidence="8">
    <location>
        <begin position="8"/>
        <end position="63"/>
    </location>
</feature>
<dbReference type="GO" id="GO:0005886">
    <property type="term" value="C:plasma membrane"/>
    <property type="evidence" value="ECO:0007669"/>
    <property type="project" value="UniProtKB-SubCell"/>
</dbReference>
<dbReference type="PROSITE" id="PS00232">
    <property type="entry name" value="CADHERIN_1"/>
    <property type="match status" value="1"/>
</dbReference>
<dbReference type="PRINTS" id="PR00205">
    <property type="entry name" value="CADHERIN"/>
</dbReference>
<dbReference type="GO" id="GO:0007156">
    <property type="term" value="P:homophilic cell adhesion via plasma membrane adhesion molecules"/>
    <property type="evidence" value="ECO:0007669"/>
    <property type="project" value="InterPro"/>
</dbReference>
<keyword evidence="3" id="KW-0677">Repeat</keyword>
<evidence type="ECO:0000256" key="7">
    <source>
        <dbReference type="PROSITE-ProRule" id="PRU00043"/>
    </source>
</evidence>
<evidence type="ECO:0000313" key="10">
    <source>
        <dbReference type="Proteomes" id="UP001233172"/>
    </source>
</evidence>
<dbReference type="InterPro" id="IPR020894">
    <property type="entry name" value="Cadherin_CS"/>
</dbReference>
<comment type="caution">
    <text evidence="9">The sequence shown here is derived from an EMBL/GenBank/DDBJ whole genome shotgun (WGS) entry which is preliminary data.</text>
</comment>
<sequence length="135" mass="15176">MCYLLAEGTIRTSQVLDRETTPHFWLTILAQDRAMVPKFARLEVLIEVLDVNDNIPQSVEPAYYASVEENSSVKQKVVQIQTTDGDDHSQGPTFAITSGNSQNLFEIDPLIGVISTTNRTNRSLDREKQDEHALE</sequence>
<keyword evidence="4 7" id="KW-0106">Calcium</keyword>
<organism evidence="9 10">
    <name type="scientific">Biomphalaria pfeifferi</name>
    <name type="common">Bloodfluke planorb</name>
    <name type="synonym">Freshwater snail</name>
    <dbReference type="NCBI Taxonomy" id="112525"/>
    <lineage>
        <taxon>Eukaryota</taxon>
        <taxon>Metazoa</taxon>
        <taxon>Spiralia</taxon>
        <taxon>Lophotrochozoa</taxon>
        <taxon>Mollusca</taxon>
        <taxon>Gastropoda</taxon>
        <taxon>Heterobranchia</taxon>
        <taxon>Euthyneura</taxon>
        <taxon>Panpulmonata</taxon>
        <taxon>Hygrophila</taxon>
        <taxon>Lymnaeoidea</taxon>
        <taxon>Planorbidae</taxon>
        <taxon>Biomphalaria</taxon>
    </lineage>
</organism>
<dbReference type="Gene3D" id="2.60.40.60">
    <property type="entry name" value="Cadherins"/>
    <property type="match status" value="2"/>
</dbReference>
<comment type="subcellular location">
    <subcellularLocation>
        <location evidence="1">Membrane</location>
    </subcellularLocation>
</comment>
<dbReference type="Proteomes" id="UP001233172">
    <property type="component" value="Unassembled WGS sequence"/>
</dbReference>
<evidence type="ECO:0000256" key="5">
    <source>
        <dbReference type="ARBA" id="ARBA00022989"/>
    </source>
</evidence>
<keyword evidence="10" id="KW-1185">Reference proteome</keyword>
<evidence type="ECO:0000256" key="3">
    <source>
        <dbReference type="ARBA" id="ARBA00022737"/>
    </source>
</evidence>
<dbReference type="PANTHER" id="PTHR24026">
    <property type="entry name" value="FAT ATYPICAL CADHERIN-RELATED"/>
    <property type="match status" value="1"/>
</dbReference>
<accession>A0AAD8BE86</accession>
<dbReference type="InterPro" id="IPR015919">
    <property type="entry name" value="Cadherin-like_sf"/>
</dbReference>